<dbReference type="SMART" id="SM00421">
    <property type="entry name" value="HTH_LUXR"/>
    <property type="match status" value="1"/>
</dbReference>
<evidence type="ECO:0000313" key="2">
    <source>
        <dbReference type="EMBL" id="MBD3907273.1"/>
    </source>
</evidence>
<evidence type="ECO:0000313" key="5">
    <source>
        <dbReference type="Proteomes" id="UP001107960"/>
    </source>
</evidence>
<dbReference type="Pfam" id="PF08447">
    <property type="entry name" value="PAS_3"/>
    <property type="match status" value="1"/>
</dbReference>
<dbReference type="EMBL" id="JAJJML010000001">
    <property type="protein sequence ID" value="MCC9033019.1"/>
    <property type="molecule type" value="Genomic_DNA"/>
</dbReference>
<dbReference type="InterPro" id="IPR000792">
    <property type="entry name" value="Tscrpt_reg_LuxR_C"/>
</dbReference>
<reference evidence="4" key="2">
    <citation type="submission" date="2023-07" db="EMBL/GenBank/DDBJ databases">
        <title>Description of novel Chryseobacterium sp. strain C-2.</title>
        <authorList>
            <person name="Saticioglu I.B."/>
        </authorList>
    </citation>
    <scope>NUCLEOTIDE SEQUENCE [LARGE SCALE GENOMIC DNA]</scope>
    <source>
        <strain evidence="4">C-2</strain>
    </source>
</reference>
<dbReference type="GO" id="GO:0003677">
    <property type="term" value="F:DNA binding"/>
    <property type="evidence" value="ECO:0007669"/>
    <property type="project" value="InterPro"/>
</dbReference>
<dbReference type="EMBL" id="JACXXP010000063">
    <property type="protein sequence ID" value="MBD3907273.1"/>
    <property type="molecule type" value="Genomic_DNA"/>
</dbReference>
<dbReference type="Pfam" id="PF00196">
    <property type="entry name" value="GerE"/>
    <property type="match status" value="1"/>
</dbReference>
<dbReference type="RefSeq" id="WP_191181617.1">
    <property type="nucleotide sequence ID" value="NZ_JACXXP010000063.1"/>
</dbReference>
<dbReference type="InterPro" id="IPR013655">
    <property type="entry name" value="PAS_fold_3"/>
</dbReference>
<dbReference type="CDD" id="cd06170">
    <property type="entry name" value="LuxR_C_like"/>
    <property type="match status" value="1"/>
</dbReference>
<dbReference type="PROSITE" id="PS00622">
    <property type="entry name" value="HTH_LUXR_1"/>
    <property type="match status" value="1"/>
</dbReference>
<dbReference type="Gene3D" id="1.10.10.10">
    <property type="entry name" value="Winged helix-like DNA-binding domain superfamily/Winged helix DNA-binding domain"/>
    <property type="match status" value="1"/>
</dbReference>
<dbReference type="Proteomes" id="UP001107960">
    <property type="component" value="Unassembled WGS sequence"/>
</dbReference>
<dbReference type="SUPFAM" id="SSF46894">
    <property type="entry name" value="C-terminal effector domain of the bipartite response regulators"/>
    <property type="match status" value="1"/>
</dbReference>
<dbReference type="Gene3D" id="3.30.450.20">
    <property type="entry name" value="PAS domain"/>
    <property type="match status" value="1"/>
</dbReference>
<dbReference type="AlphaFoldDB" id="A0A9Q3UQ12"/>
<reference evidence="2" key="3">
    <citation type="submission" date="2024-05" db="EMBL/GenBank/DDBJ databases">
        <title>Description of novel Chryseobacterium sp. strain C-2.</title>
        <authorList>
            <person name="Saticioglu I.B."/>
        </authorList>
    </citation>
    <scope>NUCLEOTIDE SEQUENCE</scope>
    <source>
        <strain evidence="2">C-2</strain>
    </source>
</reference>
<organism evidence="3 5">
    <name type="scientific">Chryseobacterium muglaense</name>
    <dbReference type="NCBI Taxonomy" id="2893752"/>
    <lineage>
        <taxon>Bacteria</taxon>
        <taxon>Pseudomonadati</taxon>
        <taxon>Bacteroidota</taxon>
        <taxon>Flavobacteriia</taxon>
        <taxon>Flavobacteriales</taxon>
        <taxon>Weeksellaceae</taxon>
        <taxon>Chryseobacterium group</taxon>
        <taxon>Chryseobacterium</taxon>
    </lineage>
</organism>
<comment type="caution">
    <text evidence="3">The sequence shown here is derived from an EMBL/GenBank/DDBJ whole genome shotgun (WGS) entry which is preliminary data.</text>
</comment>
<dbReference type="InterPro" id="IPR036388">
    <property type="entry name" value="WH-like_DNA-bd_sf"/>
</dbReference>
<protein>
    <submittedName>
        <fullName evidence="3">LuxR C-terminal-related transcriptional regulator</fullName>
    </submittedName>
    <submittedName>
        <fullName evidence="2">PAS domain-containing protein</fullName>
    </submittedName>
</protein>
<dbReference type="PRINTS" id="PR00038">
    <property type="entry name" value="HTHLUXR"/>
</dbReference>
<proteinExistence type="predicted"/>
<evidence type="ECO:0000259" key="1">
    <source>
        <dbReference type="PROSITE" id="PS00622"/>
    </source>
</evidence>
<dbReference type="InterPro" id="IPR016032">
    <property type="entry name" value="Sig_transdc_resp-reg_C-effctor"/>
</dbReference>
<evidence type="ECO:0000313" key="3">
    <source>
        <dbReference type="EMBL" id="MCC9033019.1"/>
    </source>
</evidence>
<sequence>MNNNFNWDFWVDHTHLLEDREENLKRVPKRYYFIFNAYTNDFEYLSSSFTKFTGYDSLINIEHFLDMIHPDDVQYCADCELKIIKFLNQLYFEDNFQFSTEYSYRIKTNLGNYIFIRQKYHALEVDSKGFMSKSIVFHELLPNDYVRQEDDFIIYDRIKNRPVISQNIYNFTNREWEIVDMIVEGLSSKEISLKINLSEYTIGTHRKNILSKSNSSTFLELSKKLKYVF</sequence>
<feature type="domain" description="HTH luxR-type" evidence="1">
    <location>
        <begin position="185"/>
        <end position="212"/>
    </location>
</feature>
<evidence type="ECO:0000313" key="4">
    <source>
        <dbReference type="Proteomes" id="UP000603715"/>
    </source>
</evidence>
<accession>A0A9Q3UQ12</accession>
<keyword evidence="4" id="KW-1185">Reference proteome</keyword>
<dbReference type="GO" id="GO:0006355">
    <property type="term" value="P:regulation of DNA-templated transcription"/>
    <property type="evidence" value="ECO:0007669"/>
    <property type="project" value="InterPro"/>
</dbReference>
<reference evidence="3" key="1">
    <citation type="submission" date="2021-11" db="EMBL/GenBank/DDBJ databases">
        <title>Description of novel Chryseobacterium species.</title>
        <authorList>
            <person name="Saticioglu I.B."/>
            <person name="Ay H."/>
            <person name="Altun S."/>
            <person name="Duman M."/>
        </authorList>
    </citation>
    <scope>NUCLEOTIDE SEQUENCE</scope>
    <source>
        <strain evidence="3">C-39</strain>
    </source>
</reference>
<dbReference type="Proteomes" id="UP000603715">
    <property type="component" value="Unassembled WGS sequence"/>
</dbReference>
<gene>
    <name evidence="2" type="ORF">IEW27_22130</name>
    <name evidence="3" type="ORF">LNP80_01950</name>
</gene>
<name>A0A9Q3UQ12_9FLAO</name>